<keyword evidence="2 5" id="KW-0812">Transmembrane</keyword>
<comment type="subcellular location">
    <subcellularLocation>
        <location evidence="1">Membrane</location>
        <topology evidence="1">Multi-pass membrane protein</topology>
    </subcellularLocation>
</comment>
<keyword evidence="4 5" id="KW-0472">Membrane</keyword>
<organism evidence="6 7">
    <name type="scientific">Gillisia hiemivivida</name>
    <dbReference type="NCBI Taxonomy" id="291190"/>
    <lineage>
        <taxon>Bacteria</taxon>
        <taxon>Pseudomonadati</taxon>
        <taxon>Bacteroidota</taxon>
        <taxon>Flavobacteriia</taxon>
        <taxon>Flavobacteriales</taxon>
        <taxon>Flavobacteriaceae</taxon>
        <taxon>Gillisia</taxon>
    </lineage>
</organism>
<accession>A0A5C6ZX42</accession>
<keyword evidence="7" id="KW-1185">Reference proteome</keyword>
<sequence length="174" mass="19727">METTSSQPDKTIAAFIHLSTFSKYLFPFGNFILPLIFWTAKQKDPFVDHHGKQALNFQISMFLYFILLVCIGVAGVIFWGVHFNLEDPFIISENYISTGHPNNLISLFVFAAILGFLFIGLFVLDIVAVILATIKASEGQLYKYPLTINFIRPTQVGKNQSKNEQFNNIQNQTL</sequence>
<evidence type="ECO:0000256" key="3">
    <source>
        <dbReference type="ARBA" id="ARBA00022989"/>
    </source>
</evidence>
<evidence type="ECO:0000313" key="6">
    <source>
        <dbReference type="EMBL" id="TXD95308.1"/>
    </source>
</evidence>
<evidence type="ECO:0000256" key="2">
    <source>
        <dbReference type="ARBA" id="ARBA00022692"/>
    </source>
</evidence>
<dbReference type="Proteomes" id="UP000321367">
    <property type="component" value="Unassembled WGS sequence"/>
</dbReference>
<dbReference type="InterPro" id="IPR019109">
    <property type="entry name" value="MamF_MmsF"/>
</dbReference>
<feature type="transmembrane region" description="Helical" evidence="5">
    <location>
        <begin position="105"/>
        <end position="134"/>
    </location>
</feature>
<evidence type="ECO:0000313" key="7">
    <source>
        <dbReference type="Proteomes" id="UP000321367"/>
    </source>
</evidence>
<feature type="transmembrane region" description="Helical" evidence="5">
    <location>
        <begin position="24"/>
        <end position="40"/>
    </location>
</feature>
<keyword evidence="3 5" id="KW-1133">Transmembrane helix</keyword>
<dbReference type="RefSeq" id="WP_146929826.1">
    <property type="nucleotide sequence ID" value="NZ_CBCSHZ010000001.1"/>
</dbReference>
<feature type="transmembrane region" description="Helical" evidence="5">
    <location>
        <begin position="61"/>
        <end position="85"/>
    </location>
</feature>
<evidence type="ECO:0000256" key="4">
    <source>
        <dbReference type="ARBA" id="ARBA00023136"/>
    </source>
</evidence>
<protein>
    <submittedName>
        <fullName evidence="6">DUF4870 domain-containing protein</fullName>
    </submittedName>
</protein>
<comment type="caution">
    <text evidence="6">The sequence shown here is derived from an EMBL/GenBank/DDBJ whole genome shotgun (WGS) entry which is preliminary data.</text>
</comment>
<gene>
    <name evidence="6" type="ORF">ES724_03920</name>
</gene>
<name>A0A5C6ZX42_9FLAO</name>
<dbReference type="Pfam" id="PF09685">
    <property type="entry name" value="MamF_MmsF"/>
    <property type="match status" value="1"/>
</dbReference>
<evidence type="ECO:0000256" key="5">
    <source>
        <dbReference type="SAM" id="Phobius"/>
    </source>
</evidence>
<dbReference type="AlphaFoldDB" id="A0A5C6ZX42"/>
<dbReference type="EMBL" id="VORY01000002">
    <property type="protein sequence ID" value="TXD95308.1"/>
    <property type="molecule type" value="Genomic_DNA"/>
</dbReference>
<reference evidence="6 7" key="1">
    <citation type="submission" date="2019-08" db="EMBL/GenBank/DDBJ databases">
        <title>Genome sequence of Gillisia hiemivivida IC154 (type strain).</title>
        <authorList>
            <person name="Bowman J.P."/>
        </authorList>
    </citation>
    <scope>NUCLEOTIDE SEQUENCE [LARGE SCALE GENOMIC DNA]</scope>
    <source>
        <strain evidence="6 7">IC154</strain>
    </source>
</reference>
<dbReference type="OrthoDB" id="9808930at2"/>
<evidence type="ECO:0000256" key="1">
    <source>
        <dbReference type="ARBA" id="ARBA00004141"/>
    </source>
</evidence>
<proteinExistence type="predicted"/>